<comment type="similarity">
    <text evidence="2 9">Belongs to the mitochondrial carrier (TC 2.A.29) family.</text>
</comment>
<keyword evidence="4 8" id="KW-0812">Transmembrane</keyword>
<comment type="subcellular location">
    <subcellularLocation>
        <location evidence="1">Membrane</location>
        <topology evidence="1">Multi-pass membrane protein</topology>
    </subcellularLocation>
</comment>
<dbReference type="OrthoDB" id="10253709at2759"/>
<dbReference type="GO" id="GO:0016020">
    <property type="term" value="C:membrane"/>
    <property type="evidence" value="ECO:0007669"/>
    <property type="project" value="UniProtKB-SubCell"/>
</dbReference>
<evidence type="ECO:0000256" key="6">
    <source>
        <dbReference type="ARBA" id="ARBA00022989"/>
    </source>
</evidence>
<dbReference type="SUPFAM" id="SSF103506">
    <property type="entry name" value="Mitochondrial carrier"/>
    <property type="match status" value="1"/>
</dbReference>
<dbReference type="InterPro" id="IPR044712">
    <property type="entry name" value="SLC25A32-like"/>
</dbReference>
<evidence type="ECO:0000256" key="10">
    <source>
        <dbReference type="SAM" id="Phobius"/>
    </source>
</evidence>
<accession>A0A8J8T0C6</accession>
<evidence type="ECO:0000313" key="11">
    <source>
        <dbReference type="EMBL" id="TNV76908.1"/>
    </source>
</evidence>
<evidence type="ECO:0000256" key="7">
    <source>
        <dbReference type="ARBA" id="ARBA00023136"/>
    </source>
</evidence>
<dbReference type="PANTHER" id="PTHR45683">
    <property type="entry name" value="MITOCHONDRIAL NICOTINAMIDE ADENINE DINUCLEOTIDE TRANSPORTER 1-RELATED-RELATED"/>
    <property type="match status" value="1"/>
</dbReference>
<keyword evidence="3 9" id="KW-0813">Transport</keyword>
<dbReference type="AlphaFoldDB" id="A0A8J8T0C6"/>
<evidence type="ECO:0000256" key="4">
    <source>
        <dbReference type="ARBA" id="ARBA00022692"/>
    </source>
</evidence>
<dbReference type="Pfam" id="PF00153">
    <property type="entry name" value="Mito_carr"/>
    <property type="match status" value="1"/>
</dbReference>
<evidence type="ECO:0000256" key="3">
    <source>
        <dbReference type="ARBA" id="ARBA00022448"/>
    </source>
</evidence>
<comment type="caution">
    <text evidence="11">The sequence shown here is derived from an EMBL/GenBank/DDBJ whole genome shotgun (WGS) entry which is preliminary data.</text>
</comment>
<gene>
    <name evidence="11" type="ORF">FGO68_gene10655</name>
</gene>
<feature type="transmembrane region" description="Helical" evidence="10">
    <location>
        <begin position="148"/>
        <end position="165"/>
    </location>
</feature>
<keyword evidence="7 8" id="KW-0472">Membrane</keyword>
<dbReference type="InterPro" id="IPR023395">
    <property type="entry name" value="MCP_dom_sf"/>
</dbReference>
<feature type="transmembrane region" description="Helical" evidence="10">
    <location>
        <begin position="69"/>
        <end position="87"/>
    </location>
</feature>
<evidence type="ECO:0000313" key="12">
    <source>
        <dbReference type="Proteomes" id="UP000785679"/>
    </source>
</evidence>
<evidence type="ECO:0000256" key="2">
    <source>
        <dbReference type="ARBA" id="ARBA00006375"/>
    </source>
</evidence>
<keyword evidence="5" id="KW-0677">Repeat</keyword>
<dbReference type="GO" id="GO:0006862">
    <property type="term" value="P:nucleotide transport"/>
    <property type="evidence" value="ECO:0007669"/>
    <property type="project" value="InterPro"/>
</dbReference>
<dbReference type="InterPro" id="IPR018108">
    <property type="entry name" value="MCP_transmembrane"/>
</dbReference>
<keyword evidence="6 10" id="KW-1133">Transmembrane helix</keyword>
<sequence length="233" mass="26614">MVESFISRKAQTKFSVPGAHMLSDFKDIVRIGGWRGLFRGFTPYLLHSLISESEIGYDKPTMTIIKAQGIYASLMVLFGGPLTIHFTRMQNLDYPSQFRFLKGFSRMIATEGFTPLYRGSLGLLIGVLLQIPLTVASIVVFDLYTYKLSCFMAGIIISHPFYLLATRVMNAPLYRQGRDNRAFRNTITAFLYTWKTQGVSGFYRGFAPTLMFNCILWADYLRVMYKDGFCKDE</sequence>
<name>A0A8J8T0C6_HALGN</name>
<dbReference type="Gene3D" id="1.50.40.10">
    <property type="entry name" value="Mitochondrial carrier domain"/>
    <property type="match status" value="1"/>
</dbReference>
<organism evidence="11 12">
    <name type="scientific">Halteria grandinella</name>
    <dbReference type="NCBI Taxonomy" id="5974"/>
    <lineage>
        <taxon>Eukaryota</taxon>
        <taxon>Sar</taxon>
        <taxon>Alveolata</taxon>
        <taxon>Ciliophora</taxon>
        <taxon>Intramacronucleata</taxon>
        <taxon>Spirotrichea</taxon>
        <taxon>Stichotrichia</taxon>
        <taxon>Sporadotrichida</taxon>
        <taxon>Halteriidae</taxon>
        <taxon>Halteria</taxon>
    </lineage>
</organism>
<evidence type="ECO:0000256" key="1">
    <source>
        <dbReference type="ARBA" id="ARBA00004141"/>
    </source>
</evidence>
<reference evidence="11" key="1">
    <citation type="submission" date="2019-06" db="EMBL/GenBank/DDBJ databases">
        <authorList>
            <person name="Zheng W."/>
        </authorList>
    </citation>
    <scope>NUCLEOTIDE SEQUENCE</scope>
    <source>
        <strain evidence="11">QDHG01</strain>
    </source>
</reference>
<keyword evidence="12" id="KW-1185">Reference proteome</keyword>
<dbReference type="GO" id="GO:0055085">
    <property type="term" value="P:transmembrane transport"/>
    <property type="evidence" value="ECO:0007669"/>
    <property type="project" value="InterPro"/>
</dbReference>
<feature type="transmembrane region" description="Helical" evidence="10">
    <location>
        <begin position="201"/>
        <end position="221"/>
    </location>
</feature>
<evidence type="ECO:0000256" key="5">
    <source>
        <dbReference type="ARBA" id="ARBA00022737"/>
    </source>
</evidence>
<dbReference type="EMBL" id="RRYP01012751">
    <property type="protein sequence ID" value="TNV76908.1"/>
    <property type="molecule type" value="Genomic_DNA"/>
</dbReference>
<evidence type="ECO:0000256" key="8">
    <source>
        <dbReference type="PROSITE-ProRule" id="PRU00282"/>
    </source>
</evidence>
<protein>
    <submittedName>
        <fullName evidence="11">Uncharacterized protein</fullName>
    </submittedName>
</protein>
<feature type="transmembrane region" description="Helical" evidence="10">
    <location>
        <begin position="121"/>
        <end position="141"/>
    </location>
</feature>
<dbReference type="Proteomes" id="UP000785679">
    <property type="component" value="Unassembled WGS sequence"/>
</dbReference>
<dbReference type="PROSITE" id="PS50920">
    <property type="entry name" value="SOLCAR"/>
    <property type="match status" value="1"/>
</dbReference>
<evidence type="ECO:0000256" key="9">
    <source>
        <dbReference type="RuleBase" id="RU000488"/>
    </source>
</evidence>
<proteinExistence type="inferred from homology"/>
<feature type="repeat" description="Solcar" evidence="8">
    <location>
        <begin position="141"/>
        <end position="230"/>
    </location>
</feature>